<organism evidence="8 9">
    <name type="scientific">Nocardioides simplex</name>
    <name type="common">Arthrobacter simplex</name>
    <dbReference type="NCBI Taxonomy" id="2045"/>
    <lineage>
        <taxon>Bacteria</taxon>
        <taxon>Bacillati</taxon>
        <taxon>Actinomycetota</taxon>
        <taxon>Actinomycetes</taxon>
        <taxon>Propionibacteriales</taxon>
        <taxon>Nocardioidaceae</taxon>
        <taxon>Pimelobacter</taxon>
    </lineage>
</organism>
<dbReference type="eggNOG" id="COG0281">
    <property type="taxonomic scope" value="Bacteria"/>
</dbReference>
<name>A0A0A1DNU0_NOCSI</name>
<dbReference type="HOGENOM" id="CLU_034446_2_1_11"/>
<keyword evidence="9" id="KW-1185">Reference proteome</keyword>
<dbReference type="PIRSF" id="PIRSF000106">
    <property type="entry name" value="ME"/>
    <property type="match status" value="1"/>
</dbReference>
<dbReference type="InterPro" id="IPR012301">
    <property type="entry name" value="Malic_N_dom"/>
</dbReference>
<feature type="binding site" evidence="6">
    <location>
        <position position="291"/>
    </location>
    <ligand>
        <name>(S)-malate</name>
        <dbReference type="ChEBI" id="CHEBI:15589"/>
    </ligand>
</feature>
<dbReference type="InterPro" id="IPR036291">
    <property type="entry name" value="NAD(P)-bd_dom_sf"/>
</dbReference>
<protein>
    <submittedName>
        <fullName evidence="8">NAD-dependent malic enzyme</fullName>
        <ecNumber evidence="8">1.1.1.38</ecNumber>
    </submittedName>
</protein>
<reference evidence="8 9" key="1">
    <citation type="journal article" date="2015" name="Genome Announc.">
        <title>Complete Genome Sequence of Steroid-Transforming Nocardioides simplex VKM Ac-2033D.</title>
        <authorList>
            <person name="Shtratnikova V.Y."/>
            <person name="Schelkunov M.I."/>
            <person name="Pekov Y.A."/>
            <person name="Fokina V.V."/>
            <person name="Logacheva M.D."/>
            <person name="Sokolov S.L."/>
            <person name="Bragin E.Y."/>
            <person name="Ashapkin V.V."/>
            <person name="Donova M.V."/>
        </authorList>
    </citation>
    <scope>NUCLEOTIDE SEQUENCE [LARGE SCALE GENOMIC DNA]</scope>
    <source>
        <strain evidence="8 9">VKM Ac-2033D</strain>
    </source>
</reference>
<dbReference type="Pfam" id="PF00390">
    <property type="entry name" value="malic"/>
    <property type="match status" value="1"/>
</dbReference>
<dbReference type="SUPFAM" id="SSF51735">
    <property type="entry name" value="NAD(P)-binding Rossmann-fold domains"/>
    <property type="match status" value="1"/>
</dbReference>
<dbReference type="EMBL" id="CP009896">
    <property type="protein sequence ID" value="AIY17040.2"/>
    <property type="molecule type" value="Genomic_DNA"/>
</dbReference>
<sequence>MADTSSSHPRAGEPVFDLHVGGKMATVPTADVSTKDQLSLAYTPGVAEVCEAIAADPALTRHYTWVPNTVAIVTDGTAVLGLGDIGPAAAMPVMEGKAVLFKQFGGVDGIPICLATTDVEEIIETVVRLAPSFGGINLEDISAPRCFEIEDRLKEALDIPVFHDDQHGTAVVTLAALVNALKLTGRSVESTRVVISGAGAAGVAIAKILLAAGVKDIAVTDRKGVVSSDRTDLTPSKKALAELTADQCGRRGTLAEAFDGADVYIGVSGGTVPEEVVATMADDAIIFAMANPNPEVHPEVAHRHARVVATGRSDFPNQINNVLAFPGIFRGAFDVHASAITEGMKVAAADALAALVGDDLSEDLVIPSPFDPRVGPAVAAAVADAARRDGVARI</sequence>
<feature type="active site" description="Proton donor" evidence="5">
    <location>
        <position position="42"/>
    </location>
</feature>
<dbReference type="PANTHER" id="PTHR43237">
    <property type="entry name" value="NADP-DEPENDENT MALIC ENZYME"/>
    <property type="match status" value="1"/>
</dbReference>
<dbReference type="Gene3D" id="3.40.50.10380">
    <property type="entry name" value="Malic enzyme, N-terminal domain"/>
    <property type="match status" value="1"/>
</dbReference>
<dbReference type="SMART" id="SM01274">
    <property type="entry name" value="malic"/>
    <property type="match status" value="1"/>
</dbReference>
<dbReference type="GO" id="GO:0016616">
    <property type="term" value="F:oxidoreductase activity, acting on the CH-OH group of donors, NAD or NADP as acceptor"/>
    <property type="evidence" value="ECO:0007669"/>
    <property type="project" value="InterPro"/>
</dbReference>
<dbReference type="InterPro" id="IPR046346">
    <property type="entry name" value="Aminoacid_DH-like_N_sf"/>
</dbReference>
<evidence type="ECO:0000256" key="7">
    <source>
        <dbReference type="PIRSR" id="PIRSR000106-3"/>
    </source>
</evidence>
<dbReference type="InterPro" id="IPR001891">
    <property type="entry name" value="Malic_OxRdtase"/>
</dbReference>
<dbReference type="EC" id="1.1.1.38" evidence="8"/>
<evidence type="ECO:0000256" key="5">
    <source>
        <dbReference type="PIRSR" id="PIRSR000106-1"/>
    </source>
</evidence>
<evidence type="ECO:0000313" key="8">
    <source>
        <dbReference type="EMBL" id="AIY17040.2"/>
    </source>
</evidence>
<keyword evidence="4 8" id="KW-0560">Oxidoreductase</keyword>
<accession>A0A0A1DNU0</accession>
<dbReference type="InterPro" id="IPR045213">
    <property type="entry name" value="Malic_NAD-bd_bact_type"/>
</dbReference>
<dbReference type="STRING" id="2045.KR76_10280"/>
<feature type="active site" description="Proton acceptor" evidence="5">
    <location>
        <position position="97"/>
    </location>
</feature>
<evidence type="ECO:0000256" key="3">
    <source>
        <dbReference type="ARBA" id="ARBA00022723"/>
    </source>
</evidence>
<dbReference type="GO" id="GO:0046872">
    <property type="term" value="F:metal ion binding"/>
    <property type="evidence" value="ECO:0007669"/>
    <property type="project" value="UniProtKB-KW"/>
</dbReference>
<dbReference type="PROSITE" id="PS00331">
    <property type="entry name" value="MALIC_ENZYMES"/>
    <property type="match status" value="1"/>
</dbReference>
<comment type="cofactor">
    <cofactor evidence="1">
        <name>Mn(2+)</name>
        <dbReference type="ChEBI" id="CHEBI:29035"/>
    </cofactor>
</comment>
<evidence type="ECO:0000256" key="6">
    <source>
        <dbReference type="PIRSR" id="PIRSR000106-2"/>
    </source>
</evidence>
<dbReference type="Proteomes" id="UP000030300">
    <property type="component" value="Chromosome"/>
</dbReference>
<proteinExistence type="inferred from homology"/>
<dbReference type="CDD" id="cd05311">
    <property type="entry name" value="NAD_bind_2_malic_enz"/>
    <property type="match status" value="1"/>
</dbReference>
<feature type="binding site" evidence="7">
    <location>
        <position position="140"/>
    </location>
    <ligand>
        <name>a divalent metal cation</name>
        <dbReference type="ChEBI" id="CHEBI:60240"/>
    </ligand>
</feature>
<dbReference type="InterPro" id="IPR015884">
    <property type="entry name" value="Malic_enzyme_CS"/>
</dbReference>
<dbReference type="InterPro" id="IPR012302">
    <property type="entry name" value="Malic_NAD-bd"/>
</dbReference>
<evidence type="ECO:0000256" key="1">
    <source>
        <dbReference type="ARBA" id="ARBA00001936"/>
    </source>
</evidence>
<comment type="similarity">
    <text evidence="2">Belongs to the malic enzymes family.</text>
</comment>
<evidence type="ECO:0000256" key="4">
    <source>
        <dbReference type="ARBA" id="ARBA00023002"/>
    </source>
</evidence>
<dbReference type="Gene3D" id="3.40.50.720">
    <property type="entry name" value="NAD(P)-binding Rossmann-like Domain"/>
    <property type="match status" value="1"/>
</dbReference>
<gene>
    <name evidence="8" type="ORF">KR76_10280</name>
</gene>
<evidence type="ECO:0000256" key="2">
    <source>
        <dbReference type="ARBA" id="ARBA00008785"/>
    </source>
</evidence>
<dbReference type="GO" id="GO:0051287">
    <property type="term" value="F:NAD binding"/>
    <property type="evidence" value="ECO:0007669"/>
    <property type="project" value="InterPro"/>
</dbReference>
<dbReference type="Pfam" id="PF03949">
    <property type="entry name" value="Malic_M"/>
    <property type="match status" value="1"/>
</dbReference>
<dbReference type="InterPro" id="IPR051674">
    <property type="entry name" value="Malate_Decarboxylase"/>
</dbReference>
<dbReference type="KEGG" id="psim:KR76_10280"/>
<dbReference type="AlphaFoldDB" id="A0A0A1DNU0"/>
<feature type="binding site" evidence="7">
    <location>
        <position position="165"/>
    </location>
    <ligand>
        <name>a divalent metal cation</name>
        <dbReference type="ChEBI" id="CHEBI:60240"/>
    </ligand>
</feature>
<dbReference type="InterPro" id="IPR037062">
    <property type="entry name" value="Malic_N_dom_sf"/>
</dbReference>
<dbReference type="PANTHER" id="PTHR43237:SF4">
    <property type="entry name" value="NADP-DEPENDENT MALIC ENZYME"/>
    <property type="match status" value="1"/>
</dbReference>
<keyword evidence="3 7" id="KW-0479">Metal-binding</keyword>
<feature type="binding site" evidence="7">
    <location>
        <position position="139"/>
    </location>
    <ligand>
        <name>a divalent metal cation</name>
        <dbReference type="ChEBI" id="CHEBI:60240"/>
    </ligand>
</feature>
<comment type="cofactor">
    <cofactor evidence="7">
        <name>Mg(2+)</name>
        <dbReference type="ChEBI" id="CHEBI:18420"/>
    </cofactor>
    <cofactor evidence="7">
        <name>Mn(2+)</name>
        <dbReference type="ChEBI" id="CHEBI:29035"/>
    </cofactor>
    <text evidence="7">Divalent metal cations. Prefers magnesium or manganese.</text>
</comment>
<feature type="binding site" evidence="6">
    <location>
        <position position="320"/>
    </location>
    <ligand>
        <name>(S)-malate</name>
        <dbReference type="ChEBI" id="CHEBI:15589"/>
    </ligand>
</feature>
<dbReference type="SMART" id="SM00919">
    <property type="entry name" value="Malic_M"/>
    <property type="match status" value="1"/>
</dbReference>
<dbReference type="GO" id="GO:0004470">
    <property type="term" value="F:malic enzyme activity"/>
    <property type="evidence" value="ECO:0007669"/>
    <property type="project" value="InterPro"/>
</dbReference>
<dbReference type="SUPFAM" id="SSF53223">
    <property type="entry name" value="Aminoacid dehydrogenase-like, N-terminal domain"/>
    <property type="match status" value="1"/>
</dbReference>
<evidence type="ECO:0000313" key="9">
    <source>
        <dbReference type="Proteomes" id="UP000030300"/>
    </source>
</evidence>